<sequence length="522" mass="57653">MDLLRIDIVAVLRGLLTSFIYAALFVGLWHLSFDQWYLPAGIRAASLLLLRYRLWPYVFIGDAAAVMYLRIPQATNDEQVIGAIVASILLLPLISIIPFISRLFIPKFSKAGLWQPVIFAAMAIWTALWMQTINAFTMPQPVTLEIFLRWAAGYYLGMLVIVPPILVYDRAREAEPVVSNFVRDVGLAGVIVLGLFLGLMAAPNMENSLRVVLLLVLITPAMALSAVHGWRGAAIGVTMTNVAIGLSIPDLSKLGDHNTTTFNAQLVLAFFATILIISGELFSRHFEALRRLGIAEEKAKRIARLGIIDTEQQMRDRVMFLMQCQNQIEEAQAQLVARLRAEGNHSAAEEVIRAWVMQPQFFEAHNSALYPVSILSEGLYHALQSSSFPVIVAGGSEVRFRLKGQPKLLSTDAQLTAYRTISSAIGVLSAAHPAGYRVHARVWIAKRSRGIYLCIEAVGGGRLNATMASSMSEIDIDNRVQTRNGASWRRRGHQISVLLPDTDTLEAYRSFGPINQASPFGV</sequence>
<evidence type="ECO:0000256" key="5">
    <source>
        <dbReference type="ARBA" id="ARBA00023136"/>
    </source>
</evidence>
<comment type="subcellular location">
    <subcellularLocation>
        <location evidence="1">Cell membrane</location>
        <topology evidence="1">Multi-pass membrane protein</topology>
    </subcellularLocation>
</comment>
<dbReference type="Pfam" id="PF05231">
    <property type="entry name" value="MASE1"/>
    <property type="match status" value="1"/>
</dbReference>
<evidence type="ECO:0000256" key="3">
    <source>
        <dbReference type="ARBA" id="ARBA00022692"/>
    </source>
</evidence>
<organism evidence="8 9">
    <name type="scientific">Lysobacter brunescens</name>
    <dbReference type="NCBI Taxonomy" id="262323"/>
    <lineage>
        <taxon>Bacteria</taxon>
        <taxon>Pseudomonadati</taxon>
        <taxon>Pseudomonadota</taxon>
        <taxon>Gammaproteobacteria</taxon>
        <taxon>Lysobacterales</taxon>
        <taxon>Lysobacteraceae</taxon>
        <taxon>Lysobacter</taxon>
    </lineage>
</organism>
<evidence type="ECO:0000259" key="7">
    <source>
        <dbReference type="Pfam" id="PF05231"/>
    </source>
</evidence>
<keyword evidence="3 6" id="KW-0812">Transmembrane</keyword>
<feature type="transmembrane region" description="Helical" evidence="6">
    <location>
        <begin position="146"/>
        <end position="165"/>
    </location>
</feature>
<evidence type="ECO:0000313" key="8">
    <source>
        <dbReference type="EMBL" id="MFD0726979.1"/>
    </source>
</evidence>
<feature type="transmembrane region" description="Helical" evidence="6">
    <location>
        <begin position="12"/>
        <end position="32"/>
    </location>
</feature>
<feature type="transmembrane region" description="Helical" evidence="6">
    <location>
        <begin position="185"/>
        <end position="202"/>
    </location>
</feature>
<dbReference type="InterPro" id="IPR007895">
    <property type="entry name" value="MASE1"/>
</dbReference>
<evidence type="ECO:0000256" key="1">
    <source>
        <dbReference type="ARBA" id="ARBA00004651"/>
    </source>
</evidence>
<evidence type="ECO:0000256" key="6">
    <source>
        <dbReference type="SAM" id="Phobius"/>
    </source>
</evidence>
<feature type="transmembrane region" description="Helical" evidence="6">
    <location>
        <begin position="209"/>
        <end position="230"/>
    </location>
</feature>
<dbReference type="EMBL" id="JBHTIF010000003">
    <property type="protein sequence ID" value="MFD0726979.1"/>
    <property type="molecule type" value="Genomic_DNA"/>
</dbReference>
<accession>A0ABW2YKD8</accession>
<feature type="transmembrane region" description="Helical" evidence="6">
    <location>
        <begin position="262"/>
        <end position="282"/>
    </location>
</feature>
<keyword evidence="5 6" id="KW-0472">Membrane</keyword>
<evidence type="ECO:0000313" key="9">
    <source>
        <dbReference type="Proteomes" id="UP001597110"/>
    </source>
</evidence>
<reference evidence="9" key="1">
    <citation type="journal article" date="2019" name="Int. J. Syst. Evol. Microbiol.">
        <title>The Global Catalogue of Microorganisms (GCM) 10K type strain sequencing project: providing services to taxonomists for standard genome sequencing and annotation.</title>
        <authorList>
            <consortium name="The Broad Institute Genomics Platform"/>
            <consortium name="The Broad Institute Genome Sequencing Center for Infectious Disease"/>
            <person name="Wu L."/>
            <person name="Ma J."/>
        </authorList>
    </citation>
    <scope>NUCLEOTIDE SEQUENCE [LARGE SCALE GENOMIC DNA]</scope>
    <source>
        <strain evidence="9">CCUG 55585</strain>
    </source>
</reference>
<comment type="caution">
    <text evidence="8">The sequence shown here is derived from an EMBL/GenBank/DDBJ whole genome shotgun (WGS) entry which is preliminary data.</text>
</comment>
<dbReference type="RefSeq" id="WP_386825293.1">
    <property type="nucleotide sequence ID" value="NZ_JBHTIF010000003.1"/>
</dbReference>
<name>A0ABW2YKD8_9GAMM</name>
<keyword evidence="4 6" id="KW-1133">Transmembrane helix</keyword>
<gene>
    <name evidence="8" type="ORF">ACFQ0E_15380</name>
</gene>
<evidence type="ECO:0000256" key="2">
    <source>
        <dbReference type="ARBA" id="ARBA00022475"/>
    </source>
</evidence>
<protein>
    <submittedName>
        <fullName evidence="8">MASE1 domain-containing protein</fullName>
    </submittedName>
</protein>
<feature type="transmembrane region" description="Helical" evidence="6">
    <location>
        <begin position="113"/>
        <end position="134"/>
    </location>
</feature>
<dbReference type="Proteomes" id="UP001597110">
    <property type="component" value="Unassembled WGS sequence"/>
</dbReference>
<feature type="transmembrane region" description="Helical" evidence="6">
    <location>
        <begin position="81"/>
        <end position="101"/>
    </location>
</feature>
<keyword evidence="2" id="KW-1003">Cell membrane</keyword>
<evidence type="ECO:0000256" key="4">
    <source>
        <dbReference type="ARBA" id="ARBA00022989"/>
    </source>
</evidence>
<feature type="domain" description="MASE1" evidence="7">
    <location>
        <begin position="9"/>
        <end position="276"/>
    </location>
</feature>
<keyword evidence="9" id="KW-1185">Reference proteome</keyword>
<proteinExistence type="predicted"/>